<comment type="caution">
    <text evidence="1">The sequence shown here is derived from an EMBL/GenBank/DDBJ whole genome shotgun (WGS) entry which is preliminary data.</text>
</comment>
<dbReference type="InterPro" id="IPR024083">
    <property type="entry name" value="Fumarase/histidase_N"/>
</dbReference>
<evidence type="ECO:0000313" key="1">
    <source>
        <dbReference type="EMBL" id="VAZ86076.1"/>
    </source>
</evidence>
<dbReference type="AlphaFoldDB" id="A0AB38V0E6"/>
<evidence type="ECO:0000313" key="3">
    <source>
        <dbReference type="Proteomes" id="UP000271464"/>
    </source>
</evidence>
<name>A0AB38V0E6_9MYCO</name>
<keyword evidence="3" id="KW-1185">Reference proteome</keyword>
<dbReference type="EMBL" id="UPHL01000142">
    <property type="protein sequence ID" value="VAZ86076.1"/>
    <property type="molecule type" value="Genomic_DNA"/>
</dbReference>
<gene>
    <name evidence="1" type="ORF">LAUMK42_04919</name>
    <name evidence="2" type="ORF">LAUMK4_04944</name>
</gene>
<reference evidence="3 4" key="1">
    <citation type="submission" date="2018-09" db="EMBL/GenBank/DDBJ databases">
        <authorList>
            <person name="Tagini F."/>
        </authorList>
    </citation>
    <scope>NUCLEOTIDE SEQUENCE [LARGE SCALE GENOMIC DNA]</scope>
    <source>
        <strain evidence="2 3">MK4</strain>
        <strain evidence="1 4">MK42</strain>
    </source>
</reference>
<accession>A0AB38V0E6</accession>
<dbReference type="EMBL" id="UPHM01000134">
    <property type="protein sequence ID" value="VBA30063.1"/>
    <property type="molecule type" value="Genomic_DNA"/>
</dbReference>
<evidence type="ECO:0000313" key="2">
    <source>
        <dbReference type="EMBL" id="VBA30063.1"/>
    </source>
</evidence>
<sequence>MPLWRAGELDIDGERGQGIKSGRHATVSCVLVSIPNVLASRYASAEMVAIWSPEASVVGERWPCGGHRPNCTRIGPELDVAIPQAAIADYERALEDVDLESIAARARPLRHDVKASIEELYA</sequence>
<protein>
    <submittedName>
        <fullName evidence="1">Uncharacterized protein</fullName>
    </submittedName>
</protein>
<dbReference type="Proteomes" id="UP000279331">
    <property type="component" value="Unassembled WGS sequence"/>
</dbReference>
<dbReference type="Gene3D" id="1.10.275.10">
    <property type="entry name" value="Fumarase/aspartase (N-terminal domain)"/>
    <property type="match status" value="1"/>
</dbReference>
<dbReference type="Proteomes" id="UP000271464">
    <property type="component" value="Unassembled WGS sequence"/>
</dbReference>
<evidence type="ECO:0000313" key="4">
    <source>
        <dbReference type="Proteomes" id="UP000279331"/>
    </source>
</evidence>
<organism evidence="1 4">
    <name type="scientific">Mycobacterium persicum</name>
    <dbReference type="NCBI Taxonomy" id="1487726"/>
    <lineage>
        <taxon>Bacteria</taxon>
        <taxon>Bacillati</taxon>
        <taxon>Actinomycetota</taxon>
        <taxon>Actinomycetes</taxon>
        <taxon>Mycobacteriales</taxon>
        <taxon>Mycobacteriaceae</taxon>
        <taxon>Mycobacterium</taxon>
    </lineage>
</organism>
<proteinExistence type="predicted"/>